<gene>
    <name evidence="5" type="ORF">MHBO_002210</name>
</gene>
<dbReference type="InterPro" id="IPR033133">
    <property type="entry name" value="PUM-HD"/>
</dbReference>
<feature type="non-terminal residue" evidence="5">
    <location>
        <position position="630"/>
    </location>
</feature>
<accession>A0ABV2ALK2</accession>
<feature type="domain" description="PUM-HD" evidence="4">
    <location>
        <begin position="483"/>
        <end position="630"/>
    </location>
</feature>
<dbReference type="InterPro" id="IPR016024">
    <property type="entry name" value="ARM-type_fold"/>
</dbReference>
<comment type="caution">
    <text evidence="5">The sequence shown here is derived from an EMBL/GenBank/DDBJ whole genome shotgun (WGS) entry which is preliminary data.</text>
</comment>
<dbReference type="PROSITE" id="PS50302">
    <property type="entry name" value="PUM"/>
    <property type="match status" value="1"/>
</dbReference>
<dbReference type="Proteomes" id="UP001439008">
    <property type="component" value="Unassembled WGS sequence"/>
</dbReference>
<evidence type="ECO:0000256" key="3">
    <source>
        <dbReference type="SAM" id="MobiDB-lite"/>
    </source>
</evidence>
<evidence type="ECO:0000259" key="4">
    <source>
        <dbReference type="PROSITE" id="PS50303"/>
    </source>
</evidence>
<protein>
    <recommendedName>
        <fullName evidence="4">PUM-HD domain-containing protein</fullName>
    </recommendedName>
</protein>
<dbReference type="EMBL" id="JBDODL010000730">
    <property type="protein sequence ID" value="MES1920548.1"/>
    <property type="molecule type" value="Genomic_DNA"/>
</dbReference>
<proteinExistence type="predicted"/>
<evidence type="ECO:0000256" key="1">
    <source>
        <dbReference type="ARBA" id="ARBA00022737"/>
    </source>
</evidence>
<name>A0ABV2ALK2_9EUKA</name>
<feature type="repeat" description="Pumilio" evidence="2">
    <location>
        <begin position="541"/>
        <end position="576"/>
    </location>
</feature>
<organism evidence="5 6">
    <name type="scientific">Bonamia ostreae</name>
    <dbReference type="NCBI Taxonomy" id="126728"/>
    <lineage>
        <taxon>Eukaryota</taxon>
        <taxon>Sar</taxon>
        <taxon>Rhizaria</taxon>
        <taxon>Endomyxa</taxon>
        <taxon>Ascetosporea</taxon>
        <taxon>Haplosporida</taxon>
        <taxon>Bonamia</taxon>
    </lineage>
</organism>
<evidence type="ECO:0000313" key="6">
    <source>
        <dbReference type="Proteomes" id="UP001439008"/>
    </source>
</evidence>
<dbReference type="Gene3D" id="1.25.10.10">
    <property type="entry name" value="Leucine-rich Repeat Variant"/>
    <property type="match status" value="1"/>
</dbReference>
<feature type="non-terminal residue" evidence="5">
    <location>
        <position position="1"/>
    </location>
</feature>
<feature type="compositionally biased region" description="Polar residues" evidence="3">
    <location>
        <begin position="372"/>
        <end position="386"/>
    </location>
</feature>
<feature type="region of interest" description="Disordered" evidence="3">
    <location>
        <begin position="434"/>
        <end position="482"/>
    </location>
</feature>
<dbReference type="InterPro" id="IPR011989">
    <property type="entry name" value="ARM-like"/>
</dbReference>
<keyword evidence="6" id="KW-1185">Reference proteome</keyword>
<dbReference type="PANTHER" id="PTHR12537:SF13">
    <property type="entry name" value="PUMILIO HOMOLOGY DOMAIN FAMILY MEMBER 4"/>
    <property type="match status" value="1"/>
</dbReference>
<dbReference type="SUPFAM" id="SSF48371">
    <property type="entry name" value="ARM repeat"/>
    <property type="match status" value="1"/>
</dbReference>
<sequence length="630" mass="71415">SKNAKEKKVKNKNDQLLRESLLSRFSDTYDIDIIELDNNKTDEKYLQVLDEEGCPLCLYGKEKIFLNNRCVLFLCKLSDCFHVFHENCININLESLIRSSTSFSIKKFHSLSFLSVLPFSLPNSETDQTPRHVNTYLISVEMSHLISNSTSLKIDWPEPINSFIDPVSQKEFLMLSLEKISRNIDENEMSENLPMFRAKRGKIKFCCSLVDSDKTWIHEGNYDLYPNKEHFVLAHEDKETQNKLSLGLKKERLSEEITAFSMLFVHYEIGNNPLGTPMLHLNTGLTPIFVPSVAPSPFKELSPFFVQNENSPKFNGVQALYKMEDGSPVLECLEKNGHISTSKIEHNGQMFDFTPIASPINTFTLPVSHNKSVLSTPTEKNPFSPNSQKSKKTITDTKISYIPALAPREYSEANIGESIICKKLKRADKLRRMEKEEKTGVLDKSEKMFSYRENSDNSSSEIDKNRQKERPSGRRSNKEKNTSASSLLYNISIGAPTEKTPSQIIKSLSKQIFLLSKSQYGSRFIQDNMDNAEHFSLFYKQLKPRVADLMVDNFGHYAFEALFAACDAERKTELLTEIAQQICLIGCHKQGSFSLQSVMENVSAPGDVTILSGALSQNVKAICVSCSGHY</sequence>
<dbReference type="Pfam" id="PF00806">
    <property type="entry name" value="PUF"/>
    <property type="match status" value="2"/>
</dbReference>
<dbReference type="InterPro" id="IPR001313">
    <property type="entry name" value="Pumilio_RNA-bd_rpt"/>
</dbReference>
<feature type="compositionally biased region" description="Basic and acidic residues" evidence="3">
    <location>
        <begin position="434"/>
        <end position="481"/>
    </location>
</feature>
<dbReference type="PANTHER" id="PTHR12537">
    <property type="entry name" value="RNA BINDING PROTEIN PUMILIO-RELATED"/>
    <property type="match status" value="1"/>
</dbReference>
<keyword evidence="1" id="KW-0677">Repeat</keyword>
<dbReference type="PROSITE" id="PS50303">
    <property type="entry name" value="PUM_HD"/>
    <property type="match status" value="1"/>
</dbReference>
<evidence type="ECO:0000256" key="2">
    <source>
        <dbReference type="PROSITE-ProRule" id="PRU00317"/>
    </source>
</evidence>
<reference evidence="5 6" key="1">
    <citation type="journal article" date="2024" name="BMC Biol.">
        <title>Comparative genomics of Ascetosporea gives new insight into the evolutionary basis for animal parasitism in Rhizaria.</title>
        <authorList>
            <person name="Hiltunen Thoren M."/>
            <person name="Onut-Brannstrom I."/>
            <person name="Alfjorden A."/>
            <person name="Peckova H."/>
            <person name="Swords F."/>
            <person name="Hooper C."/>
            <person name="Holzer A.S."/>
            <person name="Bass D."/>
            <person name="Burki F."/>
        </authorList>
    </citation>
    <scope>NUCLEOTIDE SEQUENCE [LARGE SCALE GENOMIC DNA]</scope>
    <source>
        <strain evidence="5">20-A016</strain>
    </source>
</reference>
<feature type="region of interest" description="Disordered" evidence="3">
    <location>
        <begin position="372"/>
        <end position="393"/>
    </location>
</feature>
<evidence type="ECO:0000313" key="5">
    <source>
        <dbReference type="EMBL" id="MES1920548.1"/>
    </source>
</evidence>